<keyword evidence="5" id="KW-0812">Transmembrane</keyword>
<evidence type="ECO:0000256" key="7">
    <source>
        <dbReference type="ARBA" id="ARBA00023237"/>
    </source>
</evidence>
<evidence type="ECO:0000256" key="8">
    <source>
        <dbReference type="SAM" id="Coils"/>
    </source>
</evidence>
<evidence type="ECO:0000256" key="5">
    <source>
        <dbReference type="ARBA" id="ARBA00022692"/>
    </source>
</evidence>
<feature type="chain" id="PRO_5046780071" evidence="9">
    <location>
        <begin position="23"/>
        <end position="451"/>
    </location>
</feature>
<reference evidence="10 11" key="1">
    <citation type="submission" date="2022-01" db="EMBL/GenBank/DDBJ databases">
        <title>Mariniradius saccharolyticus sp. nov., isolated from sediment of a river.</title>
        <authorList>
            <person name="Liu H."/>
        </authorList>
    </citation>
    <scope>NUCLEOTIDE SEQUENCE [LARGE SCALE GENOMIC DNA]</scope>
    <source>
        <strain evidence="10 11">RY-2</strain>
    </source>
</reference>
<evidence type="ECO:0000256" key="6">
    <source>
        <dbReference type="ARBA" id="ARBA00023136"/>
    </source>
</evidence>
<keyword evidence="7" id="KW-0998">Cell outer membrane</keyword>
<keyword evidence="11" id="KW-1185">Reference proteome</keyword>
<evidence type="ECO:0000256" key="3">
    <source>
        <dbReference type="ARBA" id="ARBA00022448"/>
    </source>
</evidence>
<feature type="signal peptide" evidence="9">
    <location>
        <begin position="1"/>
        <end position="22"/>
    </location>
</feature>
<dbReference type="Pfam" id="PF02321">
    <property type="entry name" value="OEP"/>
    <property type="match status" value="2"/>
</dbReference>
<proteinExistence type="inferred from homology"/>
<gene>
    <name evidence="10" type="ORF">L0U89_16065</name>
</gene>
<keyword evidence="8" id="KW-0175">Coiled coil</keyword>
<dbReference type="PANTHER" id="PTHR30026">
    <property type="entry name" value="OUTER MEMBRANE PROTEIN TOLC"/>
    <property type="match status" value="1"/>
</dbReference>
<comment type="subcellular location">
    <subcellularLocation>
        <location evidence="1">Cell outer membrane</location>
    </subcellularLocation>
</comment>
<comment type="similarity">
    <text evidence="2">Belongs to the outer membrane factor (OMF) (TC 1.B.17) family.</text>
</comment>
<dbReference type="Gene3D" id="1.20.1600.10">
    <property type="entry name" value="Outer membrane efflux proteins (OEP)"/>
    <property type="match status" value="1"/>
</dbReference>
<dbReference type="SUPFAM" id="SSF56954">
    <property type="entry name" value="Outer membrane efflux proteins (OEP)"/>
    <property type="match status" value="1"/>
</dbReference>
<keyword evidence="3" id="KW-0813">Transport</keyword>
<organism evidence="10 11">
    <name type="scientific">Mariniradius sediminis</name>
    <dbReference type="NCBI Taxonomy" id="2909237"/>
    <lineage>
        <taxon>Bacteria</taxon>
        <taxon>Pseudomonadati</taxon>
        <taxon>Bacteroidota</taxon>
        <taxon>Cytophagia</taxon>
        <taxon>Cytophagales</taxon>
        <taxon>Cyclobacteriaceae</taxon>
        <taxon>Mariniradius</taxon>
    </lineage>
</organism>
<dbReference type="PANTHER" id="PTHR30026:SF20">
    <property type="entry name" value="OUTER MEMBRANE PROTEIN TOLC"/>
    <property type="match status" value="1"/>
</dbReference>
<evidence type="ECO:0000256" key="1">
    <source>
        <dbReference type="ARBA" id="ARBA00004442"/>
    </source>
</evidence>
<keyword evidence="6" id="KW-0472">Membrane</keyword>
<dbReference type="RefSeq" id="WP_234862446.1">
    <property type="nucleotide sequence ID" value="NZ_JAKEVZ010000013.1"/>
</dbReference>
<feature type="coiled-coil region" evidence="8">
    <location>
        <begin position="153"/>
        <end position="180"/>
    </location>
</feature>
<keyword evidence="4" id="KW-1134">Transmembrane beta strand</keyword>
<evidence type="ECO:0000256" key="4">
    <source>
        <dbReference type="ARBA" id="ARBA00022452"/>
    </source>
</evidence>
<comment type="caution">
    <text evidence="10">The sequence shown here is derived from an EMBL/GenBank/DDBJ whole genome shotgun (WGS) entry which is preliminary data.</text>
</comment>
<accession>A0ABS9BWY7</accession>
<dbReference type="InterPro" id="IPR051906">
    <property type="entry name" value="TolC-like"/>
</dbReference>
<evidence type="ECO:0000313" key="10">
    <source>
        <dbReference type="EMBL" id="MCF1752576.1"/>
    </source>
</evidence>
<keyword evidence="9" id="KW-0732">Signal</keyword>
<evidence type="ECO:0000256" key="2">
    <source>
        <dbReference type="ARBA" id="ARBA00007613"/>
    </source>
</evidence>
<dbReference type="Proteomes" id="UP001201449">
    <property type="component" value="Unassembled WGS sequence"/>
</dbReference>
<sequence length="451" mass="50845">MIKRILTTIVFCSSFYFTYAQSTPGQSWNQTDLETCIRLALENNLTLLRSRVELSRSEVDLMAANGQRIPTFNMGANTGYRWGRSINPVTNLFENNRIGNVNLFSSSNLTVFAGRQIHNSVEQAKTNIELQTYNVETTKNNITLNVVNLFINVVFAKEQLKIAQNQLISTKEQYENTSKRVDAGALPLANKLDLQAQMATNELEVINATNTLQLAKLNLIQALVLPNILTEDFDVFTPDLDAEEYVLAMTDPYQIYSVSKEIMPQTKAASLGVKSADYGIKVANGVFLPTLGIGGSSFSNYVDQYFMGQRDIFWTQIQNNFSYSGTIQLNIPILNNLRNKANLQRARLQKRLSEIQEFETNLQLRQDIETALTQANAAKQSYRASIIRVESLGEAFRIAQQRFDAGAINFADFQLAQNNYFNAQADLVAAKYTYIFRAKVLDFYLGNPLEL</sequence>
<evidence type="ECO:0000313" key="11">
    <source>
        <dbReference type="Proteomes" id="UP001201449"/>
    </source>
</evidence>
<dbReference type="InterPro" id="IPR003423">
    <property type="entry name" value="OMP_efflux"/>
</dbReference>
<evidence type="ECO:0000256" key="9">
    <source>
        <dbReference type="SAM" id="SignalP"/>
    </source>
</evidence>
<dbReference type="EMBL" id="JAKEVZ010000013">
    <property type="protein sequence ID" value="MCF1752576.1"/>
    <property type="molecule type" value="Genomic_DNA"/>
</dbReference>
<protein>
    <submittedName>
        <fullName evidence="10">TolC family protein</fullName>
    </submittedName>
</protein>
<name>A0ABS9BWY7_9BACT</name>